<dbReference type="EMBL" id="WIXP02000015">
    <property type="protein sequence ID" value="KAF6199158.1"/>
    <property type="molecule type" value="Genomic_DNA"/>
</dbReference>
<evidence type="ECO:0000313" key="3">
    <source>
        <dbReference type="Proteomes" id="UP000466442"/>
    </source>
</evidence>
<dbReference type="AlphaFoldDB" id="A0A6A4IZR8"/>
<organism evidence="2 3">
    <name type="scientific">Apolygus lucorum</name>
    <name type="common">Small green plant bug</name>
    <name type="synonym">Lygocoris lucorum</name>
    <dbReference type="NCBI Taxonomy" id="248454"/>
    <lineage>
        <taxon>Eukaryota</taxon>
        <taxon>Metazoa</taxon>
        <taxon>Ecdysozoa</taxon>
        <taxon>Arthropoda</taxon>
        <taxon>Hexapoda</taxon>
        <taxon>Insecta</taxon>
        <taxon>Pterygota</taxon>
        <taxon>Neoptera</taxon>
        <taxon>Paraneoptera</taxon>
        <taxon>Hemiptera</taxon>
        <taxon>Heteroptera</taxon>
        <taxon>Panheteroptera</taxon>
        <taxon>Cimicomorpha</taxon>
        <taxon>Miridae</taxon>
        <taxon>Mirini</taxon>
        <taxon>Apolygus</taxon>
    </lineage>
</organism>
<protein>
    <submittedName>
        <fullName evidence="2">Uncharacterized protein</fullName>
    </submittedName>
</protein>
<feature type="region of interest" description="Disordered" evidence="1">
    <location>
        <begin position="1"/>
        <end position="40"/>
    </location>
</feature>
<evidence type="ECO:0000313" key="2">
    <source>
        <dbReference type="EMBL" id="KAF6199158.1"/>
    </source>
</evidence>
<gene>
    <name evidence="2" type="ORF">GE061_007183</name>
</gene>
<proteinExistence type="predicted"/>
<comment type="caution">
    <text evidence="2">The sequence shown here is derived from an EMBL/GenBank/DDBJ whole genome shotgun (WGS) entry which is preliminary data.</text>
</comment>
<reference evidence="2" key="1">
    <citation type="journal article" date="2021" name="Mol. Ecol. Resour.">
        <title>Apolygus lucorum genome provides insights into omnivorousness and mesophyll feeding.</title>
        <authorList>
            <person name="Liu Y."/>
            <person name="Liu H."/>
            <person name="Wang H."/>
            <person name="Huang T."/>
            <person name="Liu B."/>
            <person name="Yang B."/>
            <person name="Yin L."/>
            <person name="Li B."/>
            <person name="Zhang Y."/>
            <person name="Zhang S."/>
            <person name="Jiang F."/>
            <person name="Zhang X."/>
            <person name="Ren Y."/>
            <person name="Wang B."/>
            <person name="Wang S."/>
            <person name="Lu Y."/>
            <person name="Wu K."/>
            <person name="Fan W."/>
            <person name="Wang G."/>
        </authorList>
    </citation>
    <scope>NUCLEOTIDE SEQUENCE</scope>
    <source>
        <strain evidence="2">12Hb</strain>
    </source>
</reference>
<accession>A0A6A4IZR8</accession>
<evidence type="ECO:0000256" key="1">
    <source>
        <dbReference type="SAM" id="MobiDB-lite"/>
    </source>
</evidence>
<name>A0A6A4IZR8_APOLU</name>
<keyword evidence="3" id="KW-1185">Reference proteome</keyword>
<feature type="compositionally biased region" description="Polar residues" evidence="1">
    <location>
        <begin position="1"/>
        <end position="11"/>
    </location>
</feature>
<dbReference type="Proteomes" id="UP000466442">
    <property type="component" value="Unassembled WGS sequence"/>
</dbReference>
<sequence length="438" mass="50038">MNSSTLNSPTNSESLVVESRRNEVESVEAPTASDSDTAQTTKCTKIPSFLNRFKSKRGNKKPTAQCREKRVFRVFIIFRHWGRKKRRLTIIEKCRSEVDCADPENSNFKTTDWENTMRRRGKIQFTRKKKSCRGVVLVGDDRVIGDCLPMRSRLKTRFDKIMRRHRRRSSAAKSFYSVQCSHSRRSIDIKKENFAVGGILRPSSALKTNKRSGRKAKDLSDRVSVHTHLMPSVAPWKQNQKFNKARKKLLKDCRGSKCVVPAVEKCRKWLDEYSHPGGSRQTEDGRIGRINLSEPFVYPRERKNLKQKFLKVLKKFKKAGVIENPSIAKKLSSGDTGALDMIEDLMDRLSLGKSSQYFEEIVEGISLNEEEEDSDLSMSVITQAKPTLKPYFTENKTQRPSLVQDGETSATRSVYCEKCGPSNIRLRCPSSVLQTDLS</sequence>